<dbReference type="AlphaFoldDB" id="A0A9W8DPV1"/>
<feature type="compositionally biased region" description="Acidic residues" evidence="2">
    <location>
        <begin position="80"/>
        <end position="89"/>
    </location>
</feature>
<dbReference type="PROSITE" id="PS50829">
    <property type="entry name" value="GYF"/>
    <property type="match status" value="1"/>
</dbReference>
<feature type="region of interest" description="Disordered" evidence="2">
    <location>
        <begin position="457"/>
        <end position="477"/>
    </location>
</feature>
<feature type="compositionally biased region" description="Acidic residues" evidence="2">
    <location>
        <begin position="31"/>
        <end position="42"/>
    </location>
</feature>
<dbReference type="PANTHER" id="PTHR13138:SF3">
    <property type="entry name" value="CD2 ANTIGEN CYTOPLASMIC TAIL-BINDING PROTEIN 2"/>
    <property type="match status" value="1"/>
</dbReference>
<gene>
    <name evidence="4" type="ORF">IWQ60_009164</name>
</gene>
<feature type="compositionally biased region" description="Basic and acidic residues" evidence="2">
    <location>
        <begin position="139"/>
        <end position="148"/>
    </location>
</feature>
<feature type="compositionally biased region" description="Basic and acidic residues" evidence="2">
    <location>
        <begin position="43"/>
        <end position="56"/>
    </location>
</feature>
<keyword evidence="5" id="KW-1185">Reference proteome</keyword>
<feature type="domain" description="GYF" evidence="3">
    <location>
        <begin position="515"/>
        <end position="579"/>
    </location>
</feature>
<evidence type="ECO:0000259" key="3">
    <source>
        <dbReference type="PROSITE" id="PS50829"/>
    </source>
</evidence>
<dbReference type="InterPro" id="IPR039905">
    <property type="entry name" value="CD2BP2/Lin1"/>
</dbReference>
<keyword evidence="1" id="KW-0175">Coiled coil</keyword>
<feature type="region of interest" description="Disordered" evidence="2">
    <location>
        <begin position="490"/>
        <end position="517"/>
    </location>
</feature>
<feature type="coiled-coil region" evidence="1">
    <location>
        <begin position="295"/>
        <end position="326"/>
    </location>
</feature>
<evidence type="ECO:0000256" key="1">
    <source>
        <dbReference type="SAM" id="Coils"/>
    </source>
</evidence>
<proteinExistence type="predicted"/>
<dbReference type="GO" id="GO:0005682">
    <property type="term" value="C:U5 snRNP"/>
    <property type="evidence" value="ECO:0007669"/>
    <property type="project" value="InterPro"/>
</dbReference>
<evidence type="ECO:0000313" key="4">
    <source>
        <dbReference type="EMBL" id="KAJ1913556.1"/>
    </source>
</evidence>
<feature type="compositionally biased region" description="Basic and acidic residues" evidence="2">
    <location>
        <begin position="387"/>
        <end position="398"/>
    </location>
</feature>
<comment type="caution">
    <text evidence="4">The sequence shown here is derived from an EMBL/GenBank/DDBJ whole genome shotgun (WGS) entry which is preliminary data.</text>
</comment>
<dbReference type="InterPro" id="IPR035445">
    <property type="entry name" value="GYF-like_dom_sf"/>
</dbReference>
<dbReference type="SUPFAM" id="SSF55277">
    <property type="entry name" value="GYF domain"/>
    <property type="match status" value="1"/>
</dbReference>
<evidence type="ECO:0000313" key="5">
    <source>
        <dbReference type="Proteomes" id="UP001150569"/>
    </source>
</evidence>
<dbReference type="Pfam" id="PF02213">
    <property type="entry name" value="GYF"/>
    <property type="match status" value="1"/>
</dbReference>
<organism evidence="4 5">
    <name type="scientific">Tieghemiomyces parasiticus</name>
    <dbReference type="NCBI Taxonomy" id="78921"/>
    <lineage>
        <taxon>Eukaryota</taxon>
        <taxon>Fungi</taxon>
        <taxon>Fungi incertae sedis</taxon>
        <taxon>Zoopagomycota</taxon>
        <taxon>Kickxellomycotina</taxon>
        <taxon>Dimargaritomycetes</taxon>
        <taxon>Dimargaritales</taxon>
        <taxon>Dimargaritaceae</taxon>
        <taxon>Tieghemiomyces</taxon>
    </lineage>
</organism>
<dbReference type="EMBL" id="JANBPT010000743">
    <property type="protein sequence ID" value="KAJ1913556.1"/>
    <property type="molecule type" value="Genomic_DNA"/>
</dbReference>
<feature type="compositionally biased region" description="Acidic residues" evidence="2">
    <location>
        <begin position="149"/>
        <end position="160"/>
    </location>
</feature>
<dbReference type="Proteomes" id="UP001150569">
    <property type="component" value="Unassembled WGS sequence"/>
</dbReference>
<dbReference type="Gene3D" id="3.30.1490.40">
    <property type="match status" value="1"/>
</dbReference>
<protein>
    <recommendedName>
        <fullName evidence="3">GYF domain-containing protein</fullName>
    </recommendedName>
</protein>
<sequence>MPSKRGAAPQWPNATAGSSKRSRYQSAGDSDSNDDGPSDVDLELSKPRRGALRDLDASDDEDDYVDTIQWSKGGRTVYNDDQEDEEAVEDVAAYDPADQGVIDTGDGGDELDAENTLTKVEAHRIRELRKRRRQQAPKGDGKADRDLGGVEDDDGVDADAQDYAYQPQHHRNTKVLDKRPIGSVDAKGKAAALDNDEDDDMFAPTGPLKTDVDDADDTADGDRSTRLNPSDIVGQITTSKDEYDVEGQQTIEAFNMKQDLEEGDFDAEGNYVRRARDPLAFHDQWLEDVSSQRDIQAASAAHRRQLDEAQRAERDAQEKLRHWTVERVWYTLVGLLQPRETVLRALARLGGKNDKSKAKRRWGGGSKAKAISKDGRADDQSPTEGGADDHAEEGKTRRTHDIELITQLCDLRMAEGDFQIYEMTYEQLVRELRKLDLIPDEWLPGTPLPPFPLDTPEVSTGGAGVAPPDPTAVPSTTTGDLARELLADLDDDSADEDGSVLVQPTDTKDGSETPGSQWQYKYNADPDAEVYGPFAWAQILDWQQQGYFTADTLVRRLPPPPSSAGVNMAGSAEPFRPLRELL</sequence>
<dbReference type="SMART" id="SM00444">
    <property type="entry name" value="GYF"/>
    <property type="match status" value="1"/>
</dbReference>
<dbReference type="OrthoDB" id="331341at2759"/>
<dbReference type="PANTHER" id="PTHR13138">
    <property type="entry name" value="PROTEIN LIN1"/>
    <property type="match status" value="1"/>
</dbReference>
<name>A0A9W8DPV1_9FUNG</name>
<accession>A0A9W8DPV1</accession>
<evidence type="ECO:0000256" key="2">
    <source>
        <dbReference type="SAM" id="MobiDB-lite"/>
    </source>
</evidence>
<dbReference type="InterPro" id="IPR003169">
    <property type="entry name" value="GYF"/>
</dbReference>
<feature type="compositionally biased region" description="Basic residues" evidence="2">
    <location>
        <begin position="126"/>
        <end position="135"/>
    </location>
</feature>
<feature type="region of interest" description="Disordered" evidence="2">
    <location>
        <begin position="354"/>
        <end position="398"/>
    </location>
</feature>
<reference evidence="4" key="1">
    <citation type="submission" date="2022-07" db="EMBL/GenBank/DDBJ databases">
        <title>Phylogenomic reconstructions and comparative analyses of Kickxellomycotina fungi.</title>
        <authorList>
            <person name="Reynolds N.K."/>
            <person name="Stajich J.E."/>
            <person name="Barry K."/>
            <person name="Grigoriev I.V."/>
            <person name="Crous P."/>
            <person name="Smith M.E."/>
        </authorList>
    </citation>
    <scope>NUCLEOTIDE SEQUENCE</scope>
    <source>
        <strain evidence="4">RSA 861</strain>
    </source>
</reference>
<feature type="region of interest" description="Disordered" evidence="2">
    <location>
        <begin position="1"/>
        <end position="240"/>
    </location>
</feature>